<feature type="compositionally biased region" description="Polar residues" evidence="1">
    <location>
        <begin position="1149"/>
        <end position="1162"/>
    </location>
</feature>
<feature type="region of interest" description="Disordered" evidence="1">
    <location>
        <begin position="664"/>
        <end position="688"/>
    </location>
</feature>
<feature type="compositionally biased region" description="Low complexity" evidence="1">
    <location>
        <begin position="198"/>
        <end position="242"/>
    </location>
</feature>
<feature type="compositionally biased region" description="Polar residues" evidence="1">
    <location>
        <begin position="248"/>
        <end position="265"/>
    </location>
</feature>
<feature type="region of interest" description="Disordered" evidence="1">
    <location>
        <begin position="787"/>
        <end position="870"/>
    </location>
</feature>
<feature type="region of interest" description="Disordered" evidence="1">
    <location>
        <begin position="297"/>
        <end position="319"/>
    </location>
</feature>
<feature type="compositionally biased region" description="Polar residues" evidence="1">
    <location>
        <begin position="1185"/>
        <end position="1199"/>
    </location>
</feature>
<feature type="compositionally biased region" description="Polar residues" evidence="1">
    <location>
        <begin position="664"/>
        <end position="678"/>
    </location>
</feature>
<feature type="compositionally biased region" description="Basic and acidic residues" evidence="1">
    <location>
        <begin position="1121"/>
        <end position="1131"/>
    </location>
</feature>
<evidence type="ECO:0000313" key="3">
    <source>
        <dbReference type="Proteomes" id="UP001479436"/>
    </source>
</evidence>
<evidence type="ECO:0000313" key="2">
    <source>
        <dbReference type="EMBL" id="KAK9768034.1"/>
    </source>
</evidence>
<feature type="compositionally biased region" description="Acidic residues" evidence="1">
    <location>
        <begin position="20"/>
        <end position="37"/>
    </location>
</feature>
<dbReference type="Proteomes" id="UP001479436">
    <property type="component" value="Unassembled WGS sequence"/>
</dbReference>
<feature type="compositionally biased region" description="Polar residues" evidence="1">
    <location>
        <begin position="822"/>
        <end position="834"/>
    </location>
</feature>
<feature type="compositionally biased region" description="Polar residues" evidence="1">
    <location>
        <begin position="556"/>
        <end position="567"/>
    </location>
</feature>
<sequence>MIGHKRRHTVAGRVRSAVESDNESEENESVFESEDAQLEGNEVPENHDTLANVGIDDTEAYSEDDIFFGGDEICTEELSAMARLQRIEKVTPLLQKWWRRILRRRNQESAPSGSLNVEEIKSNSDAISTTDPESSSSLHSLNHPSTEQQCSENEISDLPVAECEHTETENTEVDHSSPESIPKGKQADVPPAVDNELHSNLTNKSTTTTDTLASVSHTSADMKPSIKSKNKINGSSKSTISNVVARLTSKTKATPKPSDSTSKPLLTSRKKNLLTDTNEAHDRKKIGVNREKLVDSRSGIKSDVSQTLNPPVPRMSKPRETVTIRKPLGPTVASTSKKVVPNKDPQVLQGDRTTSRQLTVGKKVESNAGLSKVNELSSNPTLKSTIKRPISSNFVNTKLRRPANGTSIQKDEPKSSIPKANLQKPLLKSSTSSKIIDSKAQASTTLHKSHIDALPKKTTPVHKTETKPSISSKFQNPPPNITLRKPASIIKKDGKNLNSAAKSSHLCESSLAPKKSDIKSSTESKLQKPDSSFKPSAQYSQHSKIPKPGQTPKIAESSNSSTSQEVVNTHLDDNTKLFIEPVESLKEPLEQLNTTSSTPQIEETTMDIIETPNQEDLVPERSLAPLSESIETLEESLEQSDATQHVLQIEEVAMDIIEHPEQVELTSERSLTPPTESVETLEEPLEQTNDNPSVLQIERDAMEIIEQPGQESLISERSTEAVGVLEEPLEQPNATLNTPQIEKEKVGIMEYPDQEDLIPEKSLTPPTEPVEMLEEPLELLNSTSSVLQSGTVEHPEQVELVSERSLTPPSEPVEMSEESLEQPDTTQSSLQVEETTMDMIEHLEKVDPISERSGTPLTEPVEPSEEPLEQHNVISSTLQNEEVTVGIIEYPHQEDLISERSLTPPTETMNTDLSSIEINQKPLLESICNPVALEGPINVQESDTQCDDEVDAKTMRVEYDNNSSEPECCLKNKLPPSPIDETHKALANSTDESCNTLVDTQESGIDPVVDDVAVENSIEIQEKSDSEPTPALCEITTTVEPIEEQLADTLKSDDLHSNIQPSSPMSEPINMTKGSHTKASETGDNLNKDEKTCIEPLYKPDSQVSNSEHTRASSSVSTDQKTPRPEVDRPVLSDTPGNRRLSIPRKRNSMLNLQDTLNQRRLSTGRRKSLDRKVGIKSGPRRILRSSTKTSPESISEQNPELDHSYDSNPSKSGTENLEENFNTDLNECITLDPSESTPCARRSLRPRATPKIQSEITTHDESKKVTTPRSIGKPRRSRNITPEPEPEPVDPFSEIITIEATNENPLKRKPPFSFDRPLSQVNASYVRAVTKNLTQYNSGYHLSTLQLVPIRMGVPRPPSPTKKLIDRMEQKRTITEIREERSSQEVSHERGHKRVKWDPLLVSIASKKSTPSKAATSSTQTPCLSTVKRKYHQSLEHEVVKIQKMIWLEDEQDI</sequence>
<feature type="compositionally biased region" description="Basic and acidic residues" evidence="1">
    <location>
        <begin position="514"/>
        <end position="528"/>
    </location>
</feature>
<keyword evidence="3" id="KW-1185">Reference proteome</keyword>
<organism evidence="2 3">
    <name type="scientific">Basidiobolus ranarum</name>
    <dbReference type="NCBI Taxonomy" id="34480"/>
    <lineage>
        <taxon>Eukaryota</taxon>
        <taxon>Fungi</taxon>
        <taxon>Fungi incertae sedis</taxon>
        <taxon>Zoopagomycota</taxon>
        <taxon>Entomophthoromycotina</taxon>
        <taxon>Basidiobolomycetes</taxon>
        <taxon>Basidiobolales</taxon>
        <taxon>Basidiobolaceae</taxon>
        <taxon>Basidiobolus</taxon>
    </lineage>
</organism>
<feature type="compositionally biased region" description="Basic and acidic residues" evidence="1">
    <location>
        <begin position="839"/>
        <end position="850"/>
    </location>
</feature>
<feature type="region of interest" description="Disordered" evidence="1">
    <location>
        <begin position="1050"/>
        <end position="1294"/>
    </location>
</feature>
<feature type="region of interest" description="Disordered" evidence="1">
    <location>
        <begin position="108"/>
        <end position="283"/>
    </location>
</feature>
<feature type="region of interest" description="Disordered" evidence="1">
    <location>
        <begin position="1"/>
        <end position="48"/>
    </location>
</feature>
<feature type="compositionally biased region" description="Basic residues" evidence="1">
    <location>
        <begin position="1"/>
        <end position="10"/>
    </location>
</feature>
<feature type="compositionally biased region" description="Low complexity" evidence="1">
    <location>
        <begin position="128"/>
        <end position="145"/>
    </location>
</feature>
<comment type="caution">
    <text evidence="2">The sequence shown here is derived from an EMBL/GenBank/DDBJ whole genome shotgun (WGS) entry which is preliminary data.</text>
</comment>
<feature type="compositionally biased region" description="Polar residues" evidence="1">
    <location>
        <begin position="1102"/>
        <end position="1120"/>
    </location>
</feature>
<feature type="compositionally biased region" description="Basic and acidic residues" evidence="1">
    <location>
        <begin position="162"/>
        <end position="177"/>
    </location>
</feature>
<evidence type="ECO:0000256" key="1">
    <source>
        <dbReference type="SAM" id="MobiDB-lite"/>
    </source>
</evidence>
<accession>A0ABR2X2N4</accession>
<feature type="region of interest" description="Disordered" evidence="1">
    <location>
        <begin position="393"/>
        <end position="486"/>
    </location>
</feature>
<feature type="compositionally biased region" description="Basic and acidic residues" evidence="1">
    <location>
        <begin position="1078"/>
        <end position="1093"/>
    </location>
</feature>
<proteinExistence type="predicted"/>
<gene>
    <name evidence="2" type="ORF">K7432_001669</name>
</gene>
<dbReference type="EMBL" id="JASJQH010000039">
    <property type="protein sequence ID" value="KAK9768034.1"/>
    <property type="molecule type" value="Genomic_DNA"/>
</dbReference>
<feature type="compositionally biased region" description="Polar residues" evidence="1">
    <location>
        <begin position="529"/>
        <end position="543"/>
    </location>
</feature>
<feature type="compositionally biased region" description="Polar residues" evidence="1">
    <location>
        <begin position="1207"/>
        <end position="1226"/>
    </location>
</feature>
<reference evidence="2 3" key="1">
    <citation type="submission" date="2023-04" db="EMBL/GenBank/DDBJ databases">
        <title>Genome of Basidiobolus ranarum AG-B5.</title>
        <authorList>
            <person name="Stajich J.E."/>
            <person name="Carter-House D."/>
            <person name="Gryganskyi A."/>
        </authorList>
    </citation>
    <scope>NUCLEOTIDE SEQUENCE [LARGE SCALE GENOMIC DNA]</scope>
    <source>
        <strain evidence="2 3">AG-B5</strain>
    </source>
</reference>
<name>A0ABR2X2N4_9FUNG</name>
<feature type="region of interest" description="Disordered" evidence="1">
    <location>
        <begin position="500"/>
        <end position="569"/>
    </location>
</feature>
<feature type="compositionally biased region" description="Low complexity" evidence="1">
    <location>
        <begin position="428"/>
        <end position="439"/>
    </location>
</feature>
<protein>
    <submittedName>
        <fullName evidence="2">Uncharacterized protein</fullName>
    </submittedName>
</protein>
<feature type="region of interest" description="Disordered" evidence="1">
    <location>
        <begin position="332"/>
        <end position="355"/>
    </location>
</feature>